<dbReference type="GO" id="GO:0016757">
    <property type="term" value="F:glycosyltransferase activity"/>
    <property type="evidence" value="ECO:0007669"/>
    <property type="project" value="UniProtKB-KW"/>
</dbReference>
<dbReference type="Proteomes" id="UP001150941">
    <property type="component" value="Unassembled WGS sequence"/>
</dbReference>
<feature type="compositionally biased region" description="Polar residues" evidence="3">
    <location>
        <begin position="1"/>
        <end position="19"/>
    </location>
</feature>
<comment type="caution">
    <text evidence="4">The sequence shown here is derived from an EMBL/GenBank/DDBJ whole genome shotgun (WGS) entry which is preliminary data.</text>
</comment>
<name>A0A9W9TF58_9EURO</name>
<dbReference type="OrthoDB" id="3763672at2759"/>
<sequence>MVSESPRAQVSSSKLTRLSPQPARTHGYDYRLVQPAKSSLTGSYPKVPAIQDALHEYKFVVFMDGDTMFPFPHIPFEWLMNLWGVQNNTLIAMPEDVDAPWSYESHGNLILNAGFIVVQQSERAHELMEAWATCPDETRYPGCGEYREKWPLEQWTFSNWVRYDFNGTNEVVAIPCTEAMGYPGAPEGGGVCHGELMTHWTTAKDSTSAGVQKSVMQYVMREVHRQFHQEYDDVVLDERSGN</sequence>
<dbReference type="EMBL" id="JAPQKS010000007">
    <property type="protein sequence ID" value="KAJ5220398.1"/>
    <property type="molecule type" value="Genomic_DNA"/>
</dbReference>
<evidence type="ECO:0000313" key="5">
    <source>
        <dbReference type="Proteomes" id="UP001150941"/>
    </source>
</evidence>
<dbReference type="GO" id="GO:0000139">
    <property type="term" value="C:Golgi membrane"/>
    <property type="evidence" value="ECO:0007669"/>
    <property type="project" value="TreeGrafter"/>
</dbReference>
<dbReference type="GeneID" id="83206201"/>
<evidence type="ECO:0000256" key="2">
    <source>
        <dbReference type="ARBA" id="ARBA00022679"/>
    </source>
</evidence>
<dbReference type="PANTHER" id="PTHR31306">
    <property type="entry name" value="ALPHA-1,6-MANNOSYLTRANSFERASE MNN11-RELATED"/>
    <property type="match status" value="1"/>
</dbReference>
<accession>A0A9W9TF58</accession>
<protein>
    <recommendedName>
        <fullName evidence="6">Nucleotide-diphospho-sugar transferase domain-containing protein</fullName>
    </recommendedName>
</protein>
<evidence type="ECO:0008006" key="6">
    <source>
        <dbReference type="Google" id="ProtNLM"/>
    </source>
</evidence>
<evidence type="ECO:0000256" key="3">
    <source>
        <dbReference type="SAM" id="MobiDB-lite"/>
    </source>
</evidence>
<dbReference type="GO" id="GO:0006487">
    <property type="term" value="P:protein N-linked glycosylation"/>
    <property type="evidence" value="ECO:0007669"/>
    <property type="project" value="TreeGrafter"/>
</dbReference>
<dbReference type="RefSeq" id="XP_058327228.1">
    <property type="nucleotide sequence ID" value="XM_058478898.1"/>
</dbReference>
<reference evidence="4" key="2">
    <citation type="journal article" date="2023" name="IMA Fungus">
        <title>Comparative genomic study of the Penicillium genus elucidates a diverse pangenome and 15 lateral gene transfer events.</title>
        <authorList>
            <person name="Petersen C."/>
            <person name="Sorensen T."/>
            <person name="Nielsen M.R."/>
            <person name="Sondergaard T.E."/>
            <person name="Sorensen J.L."/>
            <person name="Fitzpatrick D.A."/>
            <person name="Frisvad J.C."/>
            <person name="Nielsen K.L."/>
        </authorList>
    </citation>
    <scope>NUCLEOTIDE SEQUENCE</scope>
    <source>
        <strain evidence="4">IBT 19713</strain>
    </source>
</reference>
<keyword evidence="2" id="KW-0808">Transferase</keyword>
<keyword evidence="1" id="KW-0328">Glycosyltransferase</keyword>
<keyword evidence="5" id="KW-1185">Reference proteome</keyword>
<reference evidence="4" key="1">
    <citation type="submission" date="2022-11" db="EMBL/GenBank/DDBJ databases">
        <authorList>
            <person name="Petersen C."/>
        </authorList>
    </citation>
    <scope>NUCLEOTIDE SEQUENCE</scope>
    <source>
        <strain evidence="4">IBT 19713</strain>
    </source>
</reference>
<evidence type="ECO:0000313" key="4">
    <source>
        <dbReference type="EMBL" id="KAJ5220398.1"/>
    </source>
</evidence>
<dbReference type="PANTHER" id="PTHR31306:SF3">
    <property type="entry name" value="NUCLEOTIDE-DIPHOSPHO-SUGAR TRANSFERASE DOMAIN-CONTAINING PROTEIN"/>
    <property type="match status" value="1"/>
</dbReference>
<proteinExistence type="predicted"/>
<gene>
    <name evidence="4" type="ORF">N7468_009602</name>
</gene>
<feature type="region of interest" description="Disordered" evidence="3">
    <location>
        <begin position="1"/>
        <end position="23"/>
    </location>
</feature>
<organism evidence="4 5">
    <name type="scientific">Penicillium chermesinum</name>
    <dbReference type="NCBI Taxonomy" id="63820"/>
    <lineage>
        <taxon>Eukaryota</taxon>
        <taxon>Fungi</taxon>
        <taxon>Dikarya</taxon>
        <taxon>Ascomycota</taxon>
        <taxon>Pezizomycotina</taxon>
        <taxon>Eurotiomycetes</taxon>
        <taxon>Eurotiomycetidae</taxon>
        <taxon>Eurotiales</taxon>
        <taxon>Aspergillaceae</taxon>
        <taxon>Penicillium</taxon>
    </lineage>
</organism>
<dbReference type="InterPro" id="IPR008630">
    <property type="entry name" value="Glyco_trans_34"/>
</dbReference>
<evidence type="ECO:0000256" key="1">
    <source>
        <dbReference type="ARBA" id="ARBA00022676"/>
    </source>
</evidence>
<dbReference type="AlphaFoldDB" id="A0A9W9TF58"/>